<dbReference type="KEGG" id="dde:Dde_3376"/>
<dbReference type="EMBL" id="CP000112">
    <property type="protein sequence ID" value="ABB40170.1"/>
    <property type="molecule type" value="Genomic_DNA"/>
</dbReference>
<evidence type="ECO:0000313" key="2">
    <source>
        <dbReference type="Proteomes" id="UP000002710"/>
    </source>
</evidence>
<sequence length="118" mass="12050">MSVHDAVMRTSHTVVSVTTGTGPHIEREYPKQAAAVIPMGAVVALDAGKAVIYDPAADPAQTVKGVATCNAAGTDPGISLCVLGRVRADLLTVSGGAAPDAATLVKLEERHIYAEESV</sequence>
<accession>Q30VX6</accession>
<reference evidence="1 2" key="1">
    <citation type="journal article" date="2011" name="J. Bacteriol.">
        <title>Complete genome sequence and updated annotation of Desulfovibrio alaskensis G20.</title>
        <authorList>
            <person name="Hauser L.J."/>
            <person name="Land M.L."/>
            <person name="Brown S.D."/>
            <person name="Larimer F."/>
            <person name="Keller K.L."/>
            <person name="Rapp-Giles B.J."/>
            <person name="Price M.N."/>
            <person name="Lin M."/>
            <person name="Bruce D.C."/>
            <person name="Detter J.C."/>
            <person name="Tapia R."/>
            <person name="Han C.S."/>
            <person name="Goodwin L.A."/>
            <person name="Cheng J.F."/>
            <person name="Pitluck S."/>
            <person name="Copeland A."/>
            <person name="Lucas S."/>
            <person name="Nolan M."/>
            <person name="Lapidus A.L."/>
            <person name="Palumbo A.V."/>
            <person name="Wall J.D."/>
        </authorList>
    </citation>
    <scope>NUCLEOTIDE SEQUENCE [LARGE SCALE GENOMIC DNA]</scope>
    <source>
        <strain evidence="2">ATCC BAA 1058 / DSM 17464 / G20</strain>
    </source>
</reference>
<dbReference type="RefSeq" id="WP_011369093.1">
    <property type="nucleotide sequence ID" value="NC_007519.1"/>
</dbReference>
<name>Q30VX6_OLEA2</name>
<organism evidence="1 2">
    <name type="scientific">Oleidesulfovibrio alaskensis (strain ATCC BAA-1058 / DSM 17464 / G20)</name>
    <name type="common">Desulfovibrio alaskensis</name>
    <dbReference type="NCBI Taxonomy" id="207559"/>
    <lineage>
        <taxon>Bacteria</taxon>
        <taxon>Pseudomonadati</taxon>
        <taxon>Thermodesulfobacteriota</taxon>
        <taxon>Desulfovibrionia</taxon>
        <taxon>Desulfovibrionales</taxon>
        <taxon>Desulfovibrionaceae</taxon>
        <taxon>Oleidesulfovibrio</taxon>
    </lineage>
</organism>
<keyword evidence="2" id="KW-1185">Reference proteome</keyword>
<dbReference type="Proteomes" id="UP000002710">
    <property type="component" value="Chromosome"/>
</dbReference>
<dbReference type="eggNOG" id="ENOG502ZX4T">
    <property type="taxonomic scope" value="Bacteria"/>
</dbReference>
<protein>
    <recommendedName>
        <fullName evidence="3">Head decoration protein</fullName>
    </recommendedName>
</protein>
<evidence type="ECO:0000313" key="1">
    <source>
        <dbReference type="EMBL" id="ABB40170.1"/>
    </source>
</evidence>
<gene>
    <name evidence="1" type="ordered locus">Dde_3376</name>
</gene>
<dbReference type="HOGENOM" id="CLU_2069261_0_0_7"/>
<dbReference type="AlphaFoldDB" id="Q30VX6"/>
<evidence type="ECO:0008006" key="3">
    <source>
        <dbReference type="Google" id="ProtNLM"/>
    </source>
</evidence>
<proteinExistence type="predicted"/>
<dbReference type="STRING" id="207559.Dde_3376"/>